<dbReference type="AlphaFoldDB" id="A0A8X7QHL8"/>
<protein>
    <submittedName>
        <fullName evidence="1">Uncharacterized protein</fullName>
    </submittedName>
</protein>
<reference evidence="1 2" key="1">
    <citation type="submission" date="2020-02" db="EMBL/GenBank/DDBJ databases">
        <authorList>
            <person name="Ma Q."/>
            <person name="Huang Y."/>
            <person name="Song X."/>
            <person name="Pei D."/>
        </authorList>
    </citation>
    <scope>NUCLEOTIDE SEQUENCE [LARGE SCALE GENOMIC DNA]</scope>
    <source>
        <strain evidence="1">Sxm20200214</strain>
        <tissue evidence="1">Leaf</tissue>
    </source>
</reference>
<evidence type="ECO:0000313" key="1">
    <source>
        <dbReference type="EMBL" id="KAG2268780.1"/>
    </source>
</evidence>
<name>A0A8X7QHL8_BRACI</name>
<comment type="caution">
    <text evidence="1">The sequence shown here is derived from an EMBL/GenBank/DDBJ whole genome shotgun (WGS) entry which is preliminary data.</text>
</comment>
<sequence>MQLVLHDTLVGYKKWGELQNNLSSLSSLSQKFDKVKLTFPGSDGGRSGTDRVPGLAGSLLFSVAAASTVLLPRRYAQVYGLGFGSGDCSAAEGLVSPAVSLLPLVPWREGGAMVGCCSRLFGFGSRSFSPKIWYVSSSREEEVWFDSPRSSMGLSFRTRVSFGLGWSFLVLVGRWFSSSSQSVCRWVSLPRQRALCFEFAGELVLEYNQGSCRSSLWFKGRLSMPPQWPPALPLHFESSLPDSLACPFSGGVCSSVSITEVRLNIGGGVRFHFSVGLGLLVRECGEVLRKLFSAEPISLRAVASGRPKLPGSDSRFNLVQSFAASGRYQTGRASGLLF</sequence>
<proteinExistence type="predicted"/>
<organism evidence="1 2">
    <name type="scientific">Brassica carinata</name>
    <name type="common">Ethiopian mustard</name>
    <name type="synonym">Abyssinian cabbage</name>
    <dbReference type="NCBI Taxonomy" id="52824"/>
    <lineage>
        <taxon>Eukaryota</taxon>
        <taxon>Viridiplantae</taxon>
        <taxon>Streptophyta</taxon>
        <taxon>Embryophyta</taxon>
        <taxon>Tracheophyta</taxon>
        <taxon>Spermatophyta</taxon>
        <taxon>Magnoliopsida</taxon>
        <taxon>eudicotyledons</taxon>
        <taxon>Gunneridae</taxon>
        <taxon>Pentapetalae</taxon>
        <taxon>rosids</taxon>
        <taxon>malvids</taxon>
        <taxon>Brassicales</taxon>
        <taxon>Brassicaceae</taxon>
        <taxon>Brassiceae</taxon>
        <taxon>Brassica</taxon>
    </lineage>
</organism>
<accession>A0A8X7QHL8</accession>
<gene>
    <name evidence="1" type="ORF">Bca52824_063335</name>
</gene>
<evidence type="ECO:0000313" key="2">
    <source>
        <dbReference type="Proteomes" id="UP000886595"/>
    </source>
</evidence>
<dbReference type="Proteomes" id="UP000886595">
    <property type="component" value="Unassembled WGS sequence"/>
</dbReference>
<dbReference type="OrthoDB" id="10449506at2759"/>
<keyword evidence="2" id="KW-1185">Reference proteome</keyword>
<dbReference type="EMBL" id="JAAMPC010000013">
    <property type="protein sequence ID" value="KAG2268780.1"/>
    <property type="molecule type" value="Genomic_DNA"/>
</dbReference>